<dbReference type="EMBL" id="LCCN01000005">
    <property type="protein sequence ID" value="KKS32754.1"/>
    <property type="molecule type" value="Genomic_DNA"/>
</dbReference>
<comment type="caution">
    <text evidence="3">The sequence shown here is derived from an EMBL/GenBank/DDBJ whole genome shotgun (WGS) entry which is preliminary data.</text>
</comment>
<evidence type="ECO:0000313" key="3">
    <source>
        <dbReference type="EMBL" id="KKS32754.1"/>
    </source>
</evidence>
<keyword evidence="2" id="KW-0812">Transmembrane</keyword>
<organism evidence="3 4">
    <name type="scientific">Candidatus Amesbacteria bacterium GW2011_GWA2_42_12</name>
    <dbReference type="NCBI Taxonomy" id="1618356"/>
    <lineage>
        <taxon>Bacteria</taxon>
        <taxon>Candidatus Amesiibacteriota</taxon>
    </lineage>
</organism>
<protein>
    <recommendedName>
        <fullName evidence="5">DUF304 domain-containing protein</fullName>
    </recommendedName>
</protein>
<sequence>MSMPDVYEAPKKPITTPPVEDSAKREFNEDLRQSRDWWKVVVDEVLEAMGEYPRSAVLGAYNVRPGHKFFTQQEDEEVIMLLRAHPITNVGWILLTIFMLILPMALELTGIFKSVPGGFMFVGKVTWYLMTFAYSFEKFLFWYYSVFIITNERLVDIDFYNFMFRVITYANLNHIEEPASVTGGFIRSVFQYGNVWVTTASEKPTVEALGVPYPDKVVDLISRLSEELEKRREQGK</sequence>
<evidence type="ECO:0000313" key="4">
    <source>
        <dbReference type="Proteomes" id="UP000034160"/>
    </source>
</evidence>
<proteinExistence type="predicted"/>
<feature type="transmembrane region" description="Helical" evidence="2">
    <location>
        <begin position="87"/>
        <end position="106"/>
    </location>
</feature>
<gene>
    <name evidence="3" type="ORF">UU93_C0005G0062</name>
</gene>
<accession>A0A0G0Y7S2</accession>
<evidence type="ECO:0000256" key="1">
    <source>
        <dbReference type="SAM" id="MobiDB-lite"/>
    </source>
</evidence>
<reference evidence="3 4" key="1">
    <citation type="journal article" date="2015" name="Nature">
        <title>rRNA introns, odd ribosomes, and small enigmatic genomes across a large radiation of phyla.</title>
        <authorList>
            <person name="Brown C.T."/>
            <person name="Hug L.A."/>
            <person name="Thomas B.C."/>
            <person name="Sharon I."/>
            <person name="Castelle C.J."/>
            <person name="Singh A."/>
            <person name="Wilkins M.J."/>
            <person name="Williams K.H."/>
            <person name="Banfield J.F."/>
        </authorList>
    </citation>
    <scope>NUCLEOTIDE SEQUENCE [LARGE SCALE GENOMIC DNA]</scope>
</reference>
<evidence type="ECO:0008006" key="5">
    <source>
        <dbReference type="Google" id="ProtNLM"/>
    </source>
</evidence>
<name>A0A0G0Y7S2_9BACT</name>
<keyword evidence="2" id="KW-0472">Membrane</keyword>
<dbReference type="STRING" id="1618356.UU93_C0005G0062"/>
<dbReference type="Proteomes" id="UP000034160">
    <property type="component" value="Unassembled WGS sequence"/>
</dbReference>
<feature type="transmembrane region" description="Helical" evidence="2">
    <location>
        <begin position="126"/>
        <end position="144"/>
    </location>
</feature>
<dbReference type="AlphaFoldDB" id="A0A0G0Y7S2"/>
<feature type="region of interest" description="Disordered" evidence="1">
    <location>
        <begin position="1"/>
        <end position="23"/>
    </location>
</feature>
<evidence type="ECO:0000256" key="2">
    <source>
        <dbReference type="SAM" id="Phobius"/>
    </source>
</evidence>
<keyword evidence="2" id="KW-1133">Transmembrane helix</keyword>